<evidence type="ECO:0000256" key="3">
    <source>
        <dbReference type="ARBA" id="ARBA00022989"/>
    </source>
</evidence>
<dbReference type="InterPro" id="IPR013525">
    <property type="entry name" value="ABC2_TM"/>
</dbReference>
<feature type="transmembrane region" description="Helical" evidence="5">
    <location>
        <begin position="57"/>
        <end position="79"/>
    </location>
</feature>
<keyword evidence="2 5" id="KW-0812">Transmembrane</keyword>
<comment type="subcellular location">
    <subcellularLocation>
        <location evidence="1">Membrane</location>
        <topology evidence="1">Multi-pass membrane protein</topology>
    </subcellularLocation>
</comment>
<feature type="domain" description="ABC-2 type transporter transmembrane" evidence="6">
    <location>
        <begin position="5"/>
        <end position="99"/>
    </location>
</feature>
<name>A0A7J3VU03_CALS0</name>
<feature type="transmembrane region" description="Helical" evidence="5">
    <location>
        <begin position="27"/>
        <end position="45"/>
    </location>
</feature>
<protein>
    <recommendedName>
        <fullName evidence="6">ABC-2 type transporter transmembrane domain-containing protein</fullName>
    </recommendedName>
</protein>
<keyword evidence="4 5" id="KW-0472">Membrane</keyword>
<dbReference type="Pfam" id="PF01061">
    <property type="entry name" value="ABC2_membrane"/>
    <property type="match status" value="1"/>
</dbReference>
<organism evidence="7">
    <name type="scientific">Caldiarchaeum subterraneum</name>
    <dbReference type="NCBI Taxonomy" id="311458"/>
    <lineage>
        <taxon>Archaea</taxon>
        <taxon>Nitrososphaerota</taxon>
        <taxon>Candidatus Caldarchaeales</taxon>
        <taxon>Candidatus Caldarchaeaceae</taxon>
        <taxon>Candidatus Caldarchaeum</taxon>
    </lineage>
</organism>
<gene>
    <name evidence="7" type="ORF">ENM31_03430</name>
</gene>
<evidence type="ECO:0000256" key="1">
    <source>
        <dbReference type="ARBA" id="ARBA00004141"/>
    </source>
</evidence>
<reference evidence="7" key="1">
    <citation type="journal article" date="2020" name="mSystems">
        <title>Genome- and Community-Level Interaction Insights into Carbon Utilization and Element Cycling Functions of Hydrothermarchaeota in Hydrothermal Sediment.</title>
        <authorList>
            <person name="Zhou Z."/>
            <person name="Liu Y."/>
            <person name="Xu W."/>
            <person name="Pan J."/>
            <person name="Luo Z.H."/>
            <person name="Li M."/>
        </authorList>
    </citation>
    <scope>NUCLEOTIDE SEQUENCE [LARGE SCALE GENOMIC DNA]</scope>
    <source>
        <strain evidence="7">SpSt-1074</strain>
    </source>
</reference>
<dbReference type="AlphaFoldDB" id="A0A7J3VU03"/>
<feature type="transmembrane region" description="Helical" evidence="5">
    <location>
        <begin position="99"/>
        <end position="127"/>
    </location>
</feature>
<evidence type="ECO:0000256" key="5">
    <source>
        <dbReference type="SAM" id="Phobius"/>
    </source>
</evidence>
<dbReference type="InterPro" id="IPR000412">
    <property type="entry name" value="ABC_2_transport"/>
</dbReference>
<accession>A0A7J3VU03</accession>
<dbReference type="EMBL" id="DRXH01000117">
    <property type="protein sequence ID" value="HHM44333.1"/>
    <property type="molecule type" value="Genomic_DNA"/>
</dbReference>
<evidence type="ECO:0000256" key="2">
    <source>
        <dbReference type="ARBA" id="ARBA00022692"/>
    </source>
</evidence>
<dbReference type="GO" id="GO:0043190">
    <property type="term" value="C:ATP-binding cassette (ABC) transporter complex"/>
    <property type="evidence" value="ECO:0007669"/>
    <property type="project" value="InterPro"/>
</dbReference>
<keyword evidence="3 5" id="KW-1133">Transmembrane helix</keyword>
<sequence length="136" mass="14438">MTAVMIAVGWAVFRITAIPDIFSLVVVLLRTLAFTGLGVLIGGMVREAEAVTALGNMLSFPMMFLSGAFWPLEIMLQFLQEAAKYVPLYYFHAALREALLTGSLSTALAPSLVLAAMAAVSMSLAIFTTSGGTSSR</sequence>
<proteinExistence type="predicted"/>
<dbReference type="PANTHER" id="PTHR43229:SF6">
    <property type="entry name" value="ABC-TYPE MULTIDRUG TRANSPORT SYSTEM, PERMEASE COMPONENT"/>
    <property type="match status" value="1"/>
</dbReference>
<evidence type="ECO:0000256" key="4">
    <source>
        <dbReference type="ARBA" id="ARBA00023136"/>
    </source>
</evidence>
<dbReference type="InterPro" id="IPR051784">
    <property type="entry name" value="Nod_factor_ABC_transporter"/>
</dbReference>
<comment type="caution">
    <text evidence="7">The sequence shown here is derived from an EMBL/GenBank/DDBJ whole genome shotgun (WGS) entry which is preliminary data.</text>
</comment>
<dbReference type="GO" id="GO:0140359">
    <property type="term" value="F:ABC-type transporter activity"/>
    <property type="evidence" value="ECO:0007669"/>
    <property type="project" value="InterPro"/>
</dbReference>
<dbReference type="PRINTS" id="PR00164">
    <property type="entry name" value="ABC2TRNSPORT"/>
</dbReference>
<evidence type="ECO:0000259" key="6">
    <source>
        <dbReference type="Pfam" id="PF01061"/>
    </source>
</evidence>
<evidence type="ECO:0000313" key="7">
    <source>
        <dbReference type="EMBL" id="HHM44333.1"/>
    </source>
</evidence>
<dbReference type="PANTHER" id="PTHR43229">
    <property type="entry name" value="NODULATION PROTEIN J"/>
    <property type="match status" value="1"/>
</dbReference>